<dbReference type="AlphaFoldDB" id="A0AAW0A1V6"/>
<protein>
    <recommendedName>
        <fullName evidence="1">DUF6570 domain-containing protein</fullName>
    </recommendedName>
</protein>
<name>A0AAW0A1V6_9AGAR</name>
<dbReference type="EMBL" id="JAWWNJ010000092">
    <property type="protein sequence ID" value="KAK6997320.1"/>
    <property type="molecule type" value="Genomic_DNA"/>
</dbReference>
<proteinExistence type="predicted"/>
<dbReference type="Pfam" id="PF20209">
    <property type="entry name" value="DUF6570"/>
    <property type="match status" value="1"/>
</dbReference>
<evidence type="ECO:0000313" key="3">
    <source>
        <dbReference type="Proteomes" id="UP001362999"/>
    </source>
</evidence>
<dbReference type="InterPro" id="IPR046700">
    <property type="entry name" value="DUF6570"/>
</dbReference>
<feature type="non-terminal residue" evidence="2">
    <location>
        <position position="1"/>
    </location>
</feature>
<evidence type="ECO:0000259" key="1">
    <source>
        <dbReference type="Pfam" id="PF20209"/>
    </source>
</evidence>
<accession>A0AAW0A1V6</accession>
<comment type="caution">
    <text evidence="2">The sequence shown here is derived from an EMBL/GenBank/DDBJ whole genome shotgun (WGS) entry which is preliminary data.</text>
</comment>
<reference evidence="2 3" key="1">
    <citation type="journal article" date="2024" name="J Genomics">
        <title>Draft genome sequencing and assembly of Favolaschia claudopus CIRM-BRFM 2984 isolated from oak limbs.</title>
        <authorList>
            <person name="Navarro D."/>
            <person name="Drula E."/>
            <person name="Chaduli D."/>
            <person name="Cazenave R."/>
            <person name="Ahrendt S."/>
            <person name="Wang J."/>
            <person name="Lipzen A."/>
            <person name="Daum C."/>
            <person name="Barry K."/>
            <person name="Grigoriev I.V."/>
            <person name="Favel A."/>
            <person name="Rosso M.N."/>
            <person name="Martin F."/>
        </authorList>
    </citation>
    <scope>NUCLEOTIDE SEQUENCE [LARGE SCALE GENOMIC DNA]</scope>
    <source>
        <strain evidence="2 3">CIRM-BRFM 2984</strain>
    </source>
</reference>
<gene>
    <name evidence="2" type="ORF">R3P38DRAFT_2361923</name>
</gene>
<keyword evidence="3" id="KW-1185">Reference proteome</keyword>
<evidence type="ECO:0000313" key="2">
    <source>
        <dbReference type="EMBL" id="KAK6997320.1"/>
    </source>
</evidence>
<dbReference type="Proteomes" id="UP001362999">
    <property type="component" value="Unassembled WGS sequence"/>
</dbReference>
<sequence>LVDLIQCFDPYYTQCSDDPVPNLIIKCLKYEYGSDIVEYLFNDRFARYRARQHEIKIHEEEVSFRNTQHAWKKIDANWPTIPSIQINLKCMRNYFQGSQWHYGSVCCVCSRKRNAEDFVTSTVTLEEDSKMSCDNLEILRCQDIQLKANFFFPGNETLNGLMLDHRGINSDGSIELCNECLVPLQNLKLPKFALKNNLYRGQLPEEFSDLTWIEEMACCIYRTTAHVVRLYNSSNDKQPRIFHGNVCAHEMNIVSTATELPRTPKDITGSISVVFIGPEKYKSDAIHKLFKIRRDKVWAFLCWLKFTAKNPLYQDIPLSEENLLQYNEVDPDLVGIHQRIIHDNRDNAQQMFEEESAGVDKHPAADLSNTDDGEPVLFLENMGVSDPECDGISGNAATASALRNMFIQPVKDPSQPDLVLHHHGQAVPEYHNPSLFPGMYPTLFPYGVGGFE</sequence>
<feature type="non-terminal residue" evidence="2">
    <location>
        <position position="452"/>
    </location>
</feature>
<organism evidence="2 3">
    <name type="scientific">Favolaschia claudopus</name>
    <dbReference type="NCBI Taxonomy" id="2862362"/>
    <lineage>
        <taxon>Eukaryota</taxon>
        <taxon>Fungi</taxon>
        <taxon>Dikarya</taxon>
        <taxon>Basidiomycota</taxon>
        <taxon>Agaricomycotina</taxon>
        <taxon>Agaricomycetes</taxon>
        <taxon>Agaricomycetidae</taxon>
        <taxon>Agaricales</taxon>
        <taxon>Marasmiineae</taxon>
        <taxon>Mycenaceae</taxon>
        <taxon>Favolaschia</taxon>
    </lineage>
</organism>
<feature type="domain" description="DUF6570" evidence="1">
    <location>
        <begin position="188"/>
        <end position="323"/>
    </location>
</feature>